<evidence type="ECO:0000313" key="3">
    <source>
        <dbReference type="EMBL" id="MEP1061028.1"/>
    </source>
</evidence>
<dbReference type="Proteomes" id="UP001476950">
    <property type="component" value="Unassembled WGS sequence"/>
</dbReference>
<feature type="region of interest" description="Disordered" evidence="1">
    <location>
        <begin position="1"/>
        <end position="60"/>
    </location>
</feature>
<protein>
    <submittedName>
        <fullName evidence="3">Uncharacterized protein</fullName>
    </submittedName>
</protein>
<name>A0ABV0KP54_9CYAN</name>
<feature type="region of interest" description="Disordered" evidence="1">
    <location>
        <begin position="207"/>
        <end position="241"/>
    </location>
</feature>
<evidence type="ECO:0000313" key="4">
    <source>
        <dbReference type="Proteomes" id="UP001476950"/>
    </source>
</evidence>
<keyword evidence="4" id="KW-1185">Reference proteome</keyword>
<organism evidence="3 4">
    <name type="scientific">Stenomitos frigidus AS-A4</name>
    <dbReference type="NCBI Taxonomy" id="2933935"/>
    <lineage>
        <taxon>Bacteria</taxon>
        <taxon>Bacillati</taxon>
        <taxon>Cyanobacteriota</taxon>
        <taxon>Cyanophyceae</taxon>
        <taxon>Leptolyngbyales</taxon>
        <taxon>Leptolyngbyaceae</taxon>
        <taxon>Stenomitos</taxon>
    </lineage>
</organism>
<keyword evidence="2" id="KW-1133">Transmembrane helix</keyword>
<proteinExistence type="predicted"/>
<feature type="compositionally biased region" description="Acidic residues" evidence="1">
    <location>
        <begin position="41"/>
        <end position="51"/>
    </location>
</feature>
<feature type="transmembrane region" description="Helical" evidence="2">
    <location>
        <begin position="136"/>
        <end position="157"/>
    </location>
</feature>
<sequence length="559" mass="56773">MTTLLELNNKHATDTDTDTEPDFEYAQPDGNSFGNGFDSQAEFDEAGEEELPPPVSQVEDDDEAFAPSLNLSQLAGYDISSEVQTLPASALLDDDSDELPDAGKAAVIASGEEDDEEDIVDPRAVKTKHGIIGSPFTKLAVVGSGTLVVILMLGAFLSSVMGGKDAKAPLVVTSPSLVAETVTADSQADEVAKYKTQSALTRQKELLNGASSPKPLPTTQPSPAAPQRVSEAPAPIPLASPMPMPAAPEAFVMSSPVPAPSPIATPVDPMEKWRMAATMGSYGNVPPGSATGGSSFNNAPVSAPASAPLASVLPAATPSPAATGGARPLSQLRASSSTPGLRDRPLSAVLVGTTALAQTTTGVVMTGDNTTPVSPDSPSAIKYLVQLKSGLNDANGAVAIPAGSTLVMVPRSFSPQNGLAEFVVSSVLVDNKEYTVPKDTLVVRGSDGGLVAFGKRNSGGGSLIKSILPSFFAGVSQAGQILNQPSSSATVSGGNVSATTTSSKASPLAGFAQGFGSNLAQSLQQKAQAANQAAANAPASWQLGAGTEVKVFVNASFEM</sequence>
<evidence type="ECO:0000256" key="2">
    <source>
        <dbReference type="SAM" id="Phobius"/>
    </source>
</evidence>
<feature type="region of interest" description="Disordered" evidence="1">
    <location>
        <begin position="316"/>
        <end position="344"/>
    </location>
</feature>
<dbReference type="RefSeq" id="WP_190447131.1">
    <property type="nucleotide sequence ID" value="NZ_JAMPLM010000025.1"/>
</dbReference>
<accession>A0ABV0KP54</accession>
<feature type="compositionally biased region" description="Low complexity" evidence="1">
    <location>
        <begin position="316"/>
        <end position="326"/>
    </location>
</feature>
<comment type="caution">
    <text evidence="3">The sequence shown here is derived from an EMBL/GenBank/DDBJ whole genome shotgun (WGS) entry which is preliminary data.</text>
</comment>
<keyword evidence="2" id="KW-0472">Membrane</keyword>
<keyword evidence="2" id="KW-0812">Transmembrane</keyword>
<gene>
    <name evidence="3" type="ORF">NDI38_21590</name>
</gene>
<feature type="compositionally biased region" description="Pro residues" evidence="1">
    <location>
        <begin position="214"/>
        <end position="224"/>
    </location>
</feature>
<feature type="compositionally biased region" description="Polar residues" evidence="1">
    <location>
        <begin position="29"/>
        <end position="38"/>
    </location>
</feature>
<dbReference type="EMBL" id="JAMPLM010000025">
    <property type="protein sequence ID" value="MEP1061028.1"/>
    <property type="molecule type" value="Genomic_DNA"/>
</dbReference>
<evidence type="ECO:0000256" key="1">
    <source>
        <dbReference type="SAM" id="MobiDB-lite"/>
    </source>
</evidence>
<reference evidence="3 4" key="1">
    <citation type="submission" date="2022-04" db="EMBL/GenBank/DDBJ databases">
        <title>Positive selection, recombination, and allopatry shape intraspecific diversity of widespread and dominant cyanobacteria.</title>
        <authorList>
            <person name="Wei J."/>
            <person name="Shu W."/>
            <person name="Hu C."/>
        </authorList>
    </citation>
    <scope>NUCLEOTIDE SEQUENCE [LARGE SCALE GENOMIC DNA]</scope>
    <source>
        <strain evidence="3 4">AS-A4</strain>
    </source>
</reference>